<dbReference type="AlphaFoldDB" id="A0A0C3QGA3"/>
<reference evidence="5" key="2">
    <citation type="submission" date="2015-01" db="EMBL/GenBank/DDBJ databases">
        <title>Evolutionary Origins and Diversification of the Mycorrhizal Mutualists.</title>
        <authorList>
            <consortium name="DOE Joint Genome Institute"/>
            <consortium name="Mycorrhizal Genomics Consortium"/>
            <person name="Kohler A."/>
            <person name="Kuo A."/>
            <person name="Nagy L.G."/>
            <person name="Floudas D."/>
            <person name="Copeland A."/>
            <person name="Barry K.W."/>
            <person name="Cichocki N."/>
            <person name="Veneault-Fourrey C."/>
            <person name="LaButti K."/>
            <person name="Lindquist E.A."/>
            <person name="Lipzen A."/>
            <person name="Lundell T."/>
            <person name="Morin E."/>
            <person name="Murat C."/>
            <person name="Riley R."/>
            <person name="Ohm R."/>
            <person name="Sun H."/>
            <person name="Tunlid A."/>
            <person name="Henrissat B."/>
            <person name="Grigoriev I.V."/>
            <person name="Hibbett D.S."/>
            <person name="Martin F."/>
        </authorList>
    </citation>
    <scope>NUCLEOTIDE SEQUENCE [LARGE SCALE GENOMIC DNA]</scope>
    <source>
        <strain evidence="5">MUT 4182</strain>
    </source>
</reference>
<dbReference type="GO" id="GO:0005634">
    <property type="term" value="C:nucleus"/>
    <property type="evidence" value="ECO:0007669"/>
    <property type="project" value="TreeGrafter"/>
</dbReference>
<dbReference type="Gene3D" id="3.30.40.10">
    <property type="entry name" value="Zinc/RING finger domain, C3HC4 (zinc finger)"/>
    <property type="match status" value="1"/>
</dbReference>
<dbReference type="PANTHER" id="PTHR10694">
    <property type="entry name" value="LYSINE-SPECIFIC DEMETHYLASE"/>
    <property type="match status" value="1"/>
</dbReference>
<feature type="compositionally biased region" description="Polar residues" evidence="1">
    <location>
        <begin position="698"/>
        <end position="707"/>
    </location>
</feature>
<feature type="compositionally biased region" description="Low complexity" evidence="1">
    <location>
        <begin position="545"/>
        <end position="556"/>
    </location>
</feature>
<feature type="region of interest" description="Disordered" evidence="1">
    <location>
        <begin position="689"/>
        <end position="721"/>
    </location>
</feature>
<dbReference type="Pfam" id="PF02373">
    <property type="entry name" value="JmjC"/>
    <property type="match status" value="1"/>
</dbReference>
<dbReference type="PROSITE" id="PS51184">
    <property type="entry name" value="JMJC"/>
    <property type="match status" value="1"/>
</dbReference>
<dbReference type="Pfam" id="PF02375">
    <property type="entry name" value="JmjN"/>
    <property type="match status" value="1"/>
</dbReference>
<evidence type="ECO:0000313" key="4">
    <source>
        <dbReference type="EMBL" id="KIO24484.1"/>
    </source>
</evidence>
<gene>
    <name evidence="4" type="ORF">M407DRAFT_212489</name>
</gene>
<dbReference type="InterPro" id="IPR003349">
    <property type="entry name" value="JmjN"/>
</dbReference>
<dbReference type="GO" id="GO:0051864">
    <property type="term" value="F:histone H3K36 demethylase activity"/>
    <property type="evidence" value="ECO:0007669"/>
    <property type="project" value="TreeGrafter"/>
</dbReference>
<dbReference type="PROSITE" id="PS51183">
    <property type="entry name" value="JMJN"/>
    <property type="match status" value="1"/>
</dbReference>
<dbReference type="EMBL" id="KN823060">
    <property type="protein sequence ID" value="KIO24484.1"/>
    <property type="molecule type" value="Genomic_DNA"/>
</dbReference>
<dbReference type="HOGENOM" id="CLU_001442_1_2_1"/>
<dbReference type="SMART" id="SM00545">
    <property type="entry name" value="JmjN"/>
    <property type="match status" value="1"/>
</dbReference>
<accession>A0A0C3QGA3</accession>
<feature type="domain" description="JmjC" evidence="3">
    <location>
        <begin position="315"/>
        <end position="479"/>
    </location>
</feature>
<evidence type="ECO:0000259" key="3">
    <source>
        <dbReference type="PROSITE" id="PS51184"/>
    </source>
</evidence>
<evidence type="ECO:0000256" key="1">
    <source>
        <dbReference type="SAM" id="MobiDB-lite"/>
    </source>
</evidence>
<protein>
    <recommendedName>
        <fullName evidence="6">[Histone H3]-trimethyl-L-lysine(9) demethylase</fullName>
    </recommendedName>
</protein>
<sequence>MEAMEADSSSASTAGPSRSPTPPQEPQLPAQPAFFYPGGHNSAHQIRDGEIVSPDQDPFAARGIPVFKPTYEEFRDFEKFMERIEPWGRKSGIVKIIPPDEWSNALPPVNPLLPSLKLRNPIEQHMIGQSGLFRQSNVEKRRNLNLKDWAELCNKPEMRANPIKNGEVQTRGLRGTPRKPARKNRKAKNESKEEDVVDQKTALPDEDDEPGEPTKKTASGSATASNHPTPQATPQNGTQEQLEGSSQATAAATAEVAEDPFFASFDPKRSWLPEGTRPEDYSPDACRELERLYWRTCGLGTPPLYGADMAGSLFSDDTKDWNVANLPSFLSRLCKNKAIPGVNTPYLYFGMWRATFAWHVEDMDLYSINYIHWGAPKYWYAIPSGRSKAFEGVMKGLFPGDATGCPQYLRHKSYLASPTLLAGSSCRPNTLVQHQGEFVVTYPRGYHAGFNLGLNCAESVNFALESWIELGRKAGVCTCVGDSVRIDVDALLNGAEEQRDEEHAAAEMERKRKREDEPNGEDPEGRPKRIKKITIKYDPTDLPPSAADASGSQSQDSRPRVRLPPMPPTPCCLCASSSEEGLLRVHDPPQPSAAARPVMKKDAQGNTIAVWRAHEKCARVIPDTWVDEVNGEKVVFGVDVIDKDRWALTHGAKIQCTRGKCIKAFHVTCAATCSDMVYRELQEVEKEVVLTHPPPDVQAQSTSTTSEDPAKETPGSSAQSVVKTIKKPTVEILCSQHNPVNMERKKQAKAEQIRQDALALEPESRIKIRTSSGVYEVMVTSVDSTSLTL</sequence>
<dbReference type="STRING" id="1051891.A0A0C3QGA3"/>
<reference evidence="4 5" key="1">
    <citation type="submission" date="2014-04" db="EMBL/GenBank/DDBJ databases">
        <authorList>
            <consortium name="DOE Joint Genome Institute"/>
            <person name="Kuo A."/>
            <person name="Girlanda M."/>
            <person name="Perotto S."/>
            <person name="Kohler A."/>
            <person name="Nagy L.G."/>
            <person name="Floudas D."/>
            <person name="Copeland A."/>
            <person name="Barry K.W."/>
            <person name="Cichocki N."/>
            <person name="Veneault-Fourrey C."/>
            <person name="LaButti K."/>
            <person name="Lindquist E.A."/>
            <person name="Lipzen A."/>
            <person name="Lundell T."/>
            <person name="Morin E."/>
            <person name="Murat C."/>
            <person name="Sun H."/>
            <person name="Tunlid A."/>
            <person name="Henrissat B."/>
            <person name="Grigoriev I.V."/>
            <person name="Hibbett D.S."/>
            <person name="Martin F."/>
            <person name="Nordberg H.P."/>
            <person name="Cantor M.N."/>
            <person name="Hua S.X."/>
        </authorList>
    </citation>
    <scope>NUCLEOTIDE SEQUENCE [LARGE SCALE GENOMIC DNA]</scope>
    <source>
        <strain evidence="4 5">MUT 4182</strain>
    </source>
</reference>
<feature type="region of interest" description="Disordered" evidence="1">
    <location>
        <begin position="160"/>
        <end position="251"/>
    </location>
</feature>
<proteinExistence type="predicted"/>
<dbReference type="Proteomes" id="UP000054248">
    <property type="component" value="Unassembled WGS sequence"/>
</dbReference>
<dbReference type="SUPFAM" id="SSF51197">
    <property type="entry name" value="Clavaminate synthase-like"/>
    <property type="match status" value="1"/>
</dbReference>
<organism evidence="4 5">
    <name type="scientific">Tulasnella calospora MUT 4182</name>
    <dbReference type="NCBI Taxonomy" id="1051891"/>
    <lineage>
        <taxon>Eukaryota</taxon>
        <taxon>Fungi</taxon>
        <taxon>Dikarya</taxon>
        <taxon>Basidiomycota</taxon>
        <taxon>Agaricomycotina</taxon>
        <taxon>Agaricomycetes</taxon>
        <taxon>Cantharellales</taxon>
        <taxon>Tulasnellaceae</taxon>
        <taxon>Tulasnella</taxon>
    </lineage>
</organism>
<feature type="region of interest" description="Disordered" evidence="1">
    <location>
        <begin position="497"/>
        <end position="562"/>
    </location>
</feature>
<keyword evidence="5" id="KW-1185">Reference proteome</keyword>
<evidence type="ECO:0000259" key="2">
    <source>
        <dbReference type="PROSITE" id="PS51183"/>
    </source>
</evidence>
<feature type="compositionally biased region" description="Polar residues" evidence="1">
    <location>
        <begin position="216"/>
        <end position="247"/>
    </location>
</feature>
<dbReference type="Gene3D" id="2.60.120.650">
    <property type="entry name" value="Cupin"/>
    <property type="match status" value="2"/>
</dbReference>
<dbReference type="GO" id="GO:0032454">
    <property type="term" value="F:histone H3K9 demethylase activity"/>
    <property type="evidence" value="ECO:0007669"/>
    <property type="project" value="TreeGrafter"/>
</dbReference>
<name>A0A0C3QGA3_9AGAM</name>
<evidence type="ECO:0008006" key="6">
    <source>
        <dbReference type="Google" id="ProtNLM"/>
    </source>
</evidence>
<dbReference type="SMART" id="SM00558">
    <property type="entry name" value="JmjC"/>
    <property type="match status" value="1"/>
</dbReference>
<feature type="domain" description="JmjN" evidence="2">
    <location>
        <begin position="64"/>
        <end position="105"/>
    </location>
</feature>
<dbReference type="OrthoDB" id="9547406at2759"/>
<dbReference type="PANTHER" id="PTHR10694:SF7">
    <property type="entry name" value="[HISTONE H3]-TRIMETHYL-L-LYSINE(9) DEMETHYLASE"/>
    <property type="match status" value="1"/>
</dbReference>
<feature type="region of interest" description="Disordered" evidence="1">
    <location>
        <begin position="1"/>
        <end position="57"/>
    </location>
</feature>
<dbReference type="InterPro" id="IPR003347">
    <property type="entry name" value="JmjC_dom"/>
</dbReference>
<feature type="compositionally biased region" description="Basic residues" evidence="1">
    <location>
        <begin position="176"/>
        <end position="186"/>
    </location>
</feature>
<feature type="compositionally biased region" description="Basic and acidic residues" evidence="1">
    <location>
        <begin position="497"/>
        <end position="527"/>
    </location>
</feature>
<dbReference type="InterPro" id="IPR013083">
    <property type="entry name" value="Znf_RING/FYVE/PHD"/>
</dbReference>
<feature type="compositionally biased region" description="Low complexity" evidence="1">
    <location>
        <begin position="1"/>
        <end position="18"/>
    </location>
</feature>
<evidence type="ECO:0000313" key="5">
    <source>
        <dbReference type="Proteomes" id="UP000054248"/>
    </source>
</evidence>
<dbReference type="GO" id="GO:0000785">
    <property type="term" value="C:chromatin"/>
    <property type="evidence" value="ECO:0007669"/>
    <property type="project" value="TreeGrafter"/>
</dbReference>
<dbReference type="GO" id="GO:0010468">
    <property type="term" value="P:regulation of gene expression"/>
    <property type="evidence" value="ECO:0007669"/>
    <property type="project" value="TreeGrafter"/>
</dbReference>